<evidence type="ECO:0000256" key="3">
    <source>
        <dbReference type="SAM" id="Phobius"/>
    </source>
</evidence>
<dbReference type="SUPFAM" id="SSF47473">
    <property type="entry name" value="EF-hand"/>
    <property type="match status" value="1"/>
</dbReference>
<evidence type="ECO:0000259" key="8">
    <source>
        <dbReference type="Pfam" id="PF22672"/>
    </source>
</evidence>
<dbReference type="FunFam" id="1.10.1900.40:FF:000004">
    <property type="entry name" value="Erythrocyte membrane protein 1, PfEMP1"/>
    <property type="match status" value="1"/>
</dbReference>
<feature type="domain" description="Duffy-binding-like" evidence="8">
    <location>
        <begin position="296"/>
        <end position="439"/>
    </location>
</feature>
<evidence type="ECO:0000259" key="6">
    <source>
        <dbReference type="Pfam" id="PF15445"/>
    </source>
</evidence>
<feature type="compositionally biased region" description="Pro residues" evidence="2">
    <location>
        <begin position="1872"/>
        <end position="1883"/>
    </location>
</feature>
<feature type="domain" description="Duffy-antigen binding" evidence="5">
    <location>
        <begin position="1578"/>
        <end position="1719"/>
    </location>
</feature>
<feature type="transmembrane region" description="Helical" evidence="3">
    <location>
        <begin position="2616"/>
        <end position="2643"/>
    </location>
</feature>
<feature type="domain" description="Duffy-binding-like" evidence="4">
    <location>
        <begin position="549"/>
        <end position="693"/>
    </location>
</feature>
<dbReference type="Pfam" id="PF22672">
    <property type="entry name" value="DBL_C"/>
    <property type="match status" value="2"/>
</dbReference>
<reference evidence="9 10" key="1">
    <citation type="submission" date="2013-02" db="EMBL/GenBank/DDBJ databases">
        <title>The Genome Annotation of Plasmodium falciparum MaliPS096_E11.</title>
        <authorList>
            <consortium name="The Broad Institute Genome Sequencing Platform"/>
            <consortium name="The Broad Institute Genome Sequencing Center for Infectious Disease"/>
            <person name="Neafsey D."/>
            <person name="Hoffman S."/>
            <person name="Volkman S."/>
            <person name="Rosenthal P."/>
            <person name="Walker B."/>
            <person name="Young S.K."/>
            <person name="Zeng Q."/>
            <person name="Gargeya S."/>
            <person name="Fitzgerald M."/>
            <person name="Haas B."/>
            <person name="Abouelleil A."/>
            <person name="Allen A.W."/>
            <person name="Alvarado L."/>
            <person name="Arachchi H.M."/>
            <person name="Berlin A.M."/>
            <person name="Chapman S.B."/>
            <person name="Gainer-Dewar J."/>
            <person name="Goldberg J."/>
            <person name="Griggs A."/>
            <person name="Gujja S."/>
            <person name="Hansen M."/>
            <person name="Howarth C."/>
            <person name="Imamovic A."/>
            <person name="Ireland A."/>
            <person name="Larimer J."/>
            <person name="McCowan C."/>
            <person name="Murphy C."/>
            <person name="Pearson M."/>
            <person name="Poon T.W."/>
            <person name="Priest M."/>
            <person name="Roberts A."/>
            <person name="Saif S."/>
            <person name="Shea T."/>
            <person name="Sisk P."/>
            <person name="Sykes S."/>
            <person name="Wortman J."/>
            <person name="Nusbaum C."/>
            <person name="Birren B."/>
        </authorList>
    </citation>
    <scope>NUCLEOTIDE SEQUENCE [LARGE SCALE GENOMIC DNA]</scope>
    <source>
        <strain evidence="9 10">MaliPS096_E11</strain>
    </source>
</reference>
<sequence>MDKVKNISNYWETPHTTYDDNSLQKKCSCPPPPCEIVDGILGNISSKGYVEGCKTKYMTTSSGIGWECNNSVEKGNQGACIPPRRRKLYVYDLKTLSGEVTQVQLREAFIKCAAIETFFAWHKFKKIKEKEDKEQHTEELMYISPEPDKLNKDLKKGEVPEEFKRQLFYTFGDYRDILFGKDMSKGMGELNDKINKVFANGGGKIPSGRKITPKEWWEQNAKDIWEGMLCALSYNTETKEMDKDVRTQLIENSKNKYLEVTFIGGFNSDKTSTINNTTTKLTDFVKRPPYFRWLEEWADEFCRKKKIKIDKIKVDCSGQYDNKSSSGDGEDCDKIIDQDYNIVPSLENASCAISCKSYKEWINTKKDEFEKQKCKYENKIQKLENYSDKIYDENFVKELPEKYASINLFLGMLKGPCSNNNTEDYKIDFNKTKDTFGPAKRCAACPLSRVKCKNVDFKGSTVEKCSGKTFITTKDIKAKKNPIDIDMLVIDKNTKDFAGNLDICKNTDIFEGIKNDQWSCGYVCDIDICAQENKKDNIDDEENILIRALFKRWIENFLKDYNKINDKISQCMNNGKEPICINGFENKYKCVDKWISMKKEEWKNVRTRYFNQYNVVDKRKVYEVKGFLEQGMFKDDVDKAIKPSENVDNLQDSNECIDPHGSENAEGRKKDVVVCLLDRLQDKIKTCQTNHKHSVKNQTSCENPTLDDDTYPDPDDEEEQPTEQPKFCPKDVEGTKGPETDSDKLCNDKQEAKCDDFKKIYNNSTCEPKVKLIGLGAHYHRPAPYYPNIYISPRVQQLCLGPLKELAKLKKDKTHESELIEALKKCAYNEGKGLYEYYKNNKDTIGKNGSTLTDEEVKPYTLEAMKRSYADYGNIVKGDTWWIYSYRRHIDTVIISVAEIFNGNSKSSHVSIDDDTKRLQLWESIRNDVWKAMICGYKSAGGSMKNLPSGGEFCTLPSNDNENQFSRWFKEWGESFCIRRELKLKRLKEKCEKGICNDRDEAKKQECLTLCKDYKAFIKNYENQYKKQSIQYKELESSINEFKDKNPFMFLQENCNSEFPCFKGMDENELNKIFHYPSDEIIKFCTCTSKDTSKTTPTNCIEKAAYELQKEATNKIGNNSKNLKGKEIALSDCRRGDYVVVDNSVGKKIDKDKVEIEFPSNTYSCEHKEINSFHVGKEWDCNYRNINDRDKNLCLPPRRQFMCMKKLEDISAKVVEDKENLLRIVMEVGKEEGIRILRNYQEQNKTDFSEICDDMKYSFADLGDIIRGRDLWKEYPNYHTTERNLQDIFRKIHYNITKGGAKDKYKYDRQYFHKLRNDWWNTNREAIWKAMTCCAPRSAYIYKKTNTGENIRSTDMYYYCGYTKEPPYDDYIPQRLRWMKEWGEYVCKKLNEKINDIKNECDKCKLNDPNCSNQDDGNNCTNCKEKCREYNKLIHNLKSQLDIQKEIYKELYKKIKDNGIRFTTDNDKEVIEFLKKVEEKKGCDMKSLDEYLDKASHCINYKFNEKEKDKETYAFNLNRNVYKEKCTCGITNDILDKCPDKNTCTKYDSIHCFRKEHDDNAYWESTFVNNDKTTIKKVLVPPRRKSLCLRIHPNNIVHLRKEIKNFKNFICSSAFSEAKRLKHLYKDDSKLLQAMKYSFSDIGNVVKGDDMMKSPTSKYIEQIFKGTEYSGIYRKTWWEQNKNDIWESMLCGYTEAGGELSNNEKCRFPDIESVPQFLRWFQEWTENFCTRRKELYEEVQNICASAKCNTSNGSVDKKVCTEACEKYKNYILSKEKEYEIQKDKYYAEFKDKYGNEKDAPDYFKDKCKNNCECLSKHTDNGKNWKEPYETLDDSELIGKCKCKKVKPKTPDVIPAGATETKEKDTPHAPEKPQQPPQPLPPSDEPFDPTILQTTIPFGIALALGSIAFLFIKKKPKSPVDLIRVLNIPKGDYGTPTPKSKNRYIPYRSGPYKGKTYIYMEGDTSGDEDKYIWDLSSSDITSSESEYEEMDINDIYVPGSPKYKTLIEVVLEPSKSNGNTPSKGDGNTLGDDMVPTTNTFTDEEWNELKHDFISQYIQSEPLDVPQYDVSRELPMNTQRNILDDGMEEKPFITSIHDRDLNSGEEISYNINMSTNSMDDRQYVSNNVYSGIDLINDTLSGNKHIDIYDEVLKRKENELFGTNYKKNTSNNNVAKLTNSDPIMNQLDLLHKWLDRHRDMCEKWNKKEELLDKLKEEWNKEKDGGNVPSDNKRLNTDVSIEIDMDDGKPKKEFSNMDTILDDMEDDIYYDVNDDENPFVDDIPMDHNKVDVPKKVHVEMKILNNTSNGSLEPEFPISDINDQRNHKNTTHHTQTTRSLCECELYELANYDNDPQMKEVMQQFEYRTSQRFHEYDDRMKTTRQKCKDKCDKEIQKIILKDKLEKQMEQQLTTLDPNITTEDIPTCICEKSLADKTEKFCLNCGKTMGGVAPGWGLISGIVYTGWKTAALAAAKELAEKAGAAEGASKGAAAGLAKFIAGMKSELGLPTLFGKEWGSIFNASNYTNETFISESILSEFSRSGCRNINSLSFSKPICISVNERIIAPSRVTGGSPEDFIKTTVQSMVSKAKDVAEAKAAQVTSETTATLTAQKTSVVESTYMGYQGAIIASIVAIVVIVLILVIIYLILRYRRKKKMKKKLQYIKLLEE</sequence>
<keyword evidence="1" id="KW-0175">Coiled coil</keyword>
<dbReference type="InterPro" id="IPR011992">
    <property type="entry name" value="EF-hand-dom_pair"/>
</dbReference>
<feature type="domain" description="Duffy-antigen binding" evidence="5">
    <location>
        <begin position="1193"/>
        <end position="1377"/>
    </location>
</feature>
<dbReference type="InterPro" id="IPR029211">
    <property type="entry name" value="PfEMP1_ATS"/>
</dbReference>
<dbReference type="Pfam" id="PF18562">
    <property type="entry name" value="CIDR1_gamma"/>
    <property type="match status" value="1"/>
</dbReference>
<feature type="compositionally biased region" description="Basic and acidic residues" evidence="2">
    <location>
        <begin position="1859"/>
        <end position="1870"/>
    </location>
</feature>
<dbReference type="GO" id="GO:0046789">
    <property type="term" value="F:host cell surface receptor binding"/>
    <property type="evidence" value="ECO:0007669"/>
    <property type="project" value="InterPro"/>
</dbReference>
<dbReference type="FunFam" id="1.20.58.830:FF:000006">
    <property type="entry name" value="Erythrocyte membrane protein 1, PfEMP1"/>
    <property type="match status" value="1"/>
</dbReference>
<dbReference type="SUPFAM" id="SSF140924">
    <property type="entry name" value="Duffy binding domain-like"/>
    <property type="match status" value="5"/>
</dbReference>
<dbReference type="FunFam" id="1.10.1900.40:FF:000001">
    <property type="entry name" value="Erythrocyte membrane protein 1"/>
    <property type="match status" value="1"/>
</dbReference>
<evidence type="ECO:0000313" key="9">
    <source>
        <dbReference type="EMBL" id="ETW46181.1"/>
    </source>
</evidence>
<dbReference type="InterPro" id="IPR044932">
    <property type="entry name" value="PfEMP1_ATS_sf"/>
</dbReference>
<dbReference type="Gene3D" id="1.20.58.830">
    <property type="match status" value="4"/>
</dbReference>
<dbReference type="InterPro" id="IPR041480">
    <property type="entry name" value="CIDR1_gamma"/>
</dbReference>
<dbReference type="GO" id="GO:0016020">
    <property type="term" value="C:membrane"/>
    <property type="evidence" value="ECO:0007669"/>
    <property type="project" value="InterPro"/>
</dbReference>
<feature type="coiled-coil region" evidence="1">
    <location>
        <begin position="1387"/>
        <end position="1454"/>
    </location>
</feature>
<dbReference type="InterPro" id="IPR004258">
    <property type="entry name" value="DBL"/>
</dbReference>
<dbReference type="EMBL" id="KI925705">
    <property type="protein sequence ID" value="ETW46181.1"/>
    <property type="molecule type" value="Genomic_DNA"/>
</dbReference>
<feature type="compositionally biased region" description="Basic and acidic residues" evidence="2">
    <location>
        <begin position="728"/>
        <end position="744"/>
    </location>
</feature>
<evidence type="ECO:0008006" key="11">
    <source>
        <dbReference type="Google" id="ProtNLM"/>
    </source>
</evidence>
<feature type="domain" description="Cysteine-rich interdomain region 1 gamma" evidence="7">
    <location>
        <begin position="484"/>
        <end position="533"/>
    </location>
</feature>
<dbReference type="InterPro" id="IPR054595">
    <property type="entry name" value="DBL_C"/>
</dbReference>
<evidence type="ECO:0000259" key="7">
    <source>
        <dbReference type="Pfam" id="PF18562"/>
    </source>
</evidence>
<dbReference type="InterPro" id="IPR006373">
    <property type="entry name" value="VSA_Rifin"/>
</dbReference>
<dbReference type="OrthoDB" id="378826at2759"/>
<dbReference type="Pfam" id="PF02009">
    <property type="entry name" value="RIFIN"/>
    <property type="match status" value="1"/>
</dbReference>
<gene>
    <name evidence="9" type="ORF">PFMALIP_05753</name>
</gene>
<dbReference type="Pfam" id="PF15445">
    <property type="entry name" value="ATS"/>
    <property type="match status" value="1"/>
</dbReference>
<protein>
    <recommendedName>
        <fullName evidence="11">Erythrocyte membrane protein 1</fullName>
    </recommendedName>
</protein>
<feature type="domain" description="Duffy-binding-like" evidence="8">
    <location>
        <begin position="1381"/>
        <end position="1523"/>
    </location>
</feature>
<dbReference type="FunFam" id="1.20.58.1930:FF:000001">
    <property type="entry name" value="Erythrocyte membrane protein 1, PfEMP1"/>
    <property type="match status" value="1"/>
</dbReference>
<name>A0A024WI21_PLAFA</name>
<dbReference type="Pfam" id="PF03011">
    <property type="entry name" value="PFEMP"/>
    <property type="match status" value="1"/>
</dbReference>
<feature type="domain" description="Plasmodium falciparum erythrocyte membrane protein 1 acidic terminal segment" evidence="6">
    <location>
        <begin position="1894"/>
        <end position="2318"/>
    </location>
</feature>
<evidence type="ECO:0000259" key="5">
    <source>
        <dbReference type="Pfam" id="PF05424"/>
    </source>
</evidence>
<accession>A0A024WI21</accession>
<feature type="domain" description="Duffy-antigen binding" evidence="5">
    <location>
        <begin position="789"/>
        <end position="940"/>
    </location>
</feature>
<keyword evidence="3" id="KW-0812">Transmembrane</keyword>
<reference evidence="9 10" key="2">
    <citation type="submission" date="2013-02" db="EMBL/GenBank/DDBJ databases">
        <title>The Genome Sequence of Plasmodium falciparum MaliPS096_E11.</title>
        <authorList>
            <consortium name="The Broad Institute Genome Sequencing Platform"/>
            <consortium name="The Broad Institute Genome Sequencing Center for Infectious Disease"/>
            <person name="Neafsey D."/>
            <person name="Cheeseman I."/>
            <person name="Volkman S."/>
            <person name="Adams J."/>
            <person name="Walker B."/>
            <person name="Young S.K."/>
            <person name="Zeng Q."/>
            <person name="Gargeya S."/>
            <person name="Fitzgerald M."/>
            <person name="Haas B."/>
            <person name="Abouelleil A."/>
            <person name="Alvarado L."/>
            <person name="Arachchi H.M."/>
            <person name="Berlin A.M."/>
            <person name="Chapman S.B."/>
            <person name="Dewar J."/>
            <person name="Goldberg J."/>
            <person name="Griggs A."/>
            <person name="Gujja S."/>
            <person name="Hansen M."/>
            <person name="Howarth C."/>
            <person name="Imamovic A."/>
            <person name="Larimer J."/>
            <person name="McCowan C."/>
            <person name="Murphy C."/>
            <person name="Neiman D."/>
            <person name="Pearson M."/>
            <person name="Priest M."/>
            <person name="Roberts A."/>
            <person name="Saif S."/>
            <person name="Shea T."/>
            <person name="Sisk P."/>
            <person name="Sykes S."/>
            <person name="Wortman J."/>
            <person name="Nusbaum C."/>
            <person name="Birren B."/>
        </authorList>
    </citation>
    <scope>NUCLEOTIDE SEQUENCE [LARGE SCALE GENOMIC DNA]</scope>
    <source>
        <strain evidence="9 10">MaliPS096_E11</strain>
    </source>
</reference>
<keyword evidence="3" id="KW-0472">Membrane</keyword>
<dbReference type="Gene3D" id="1.10.1900.40">
    <property type="entry name" value="Acidic terminal segments, variant surface antigen of PfEMP1"/>
    <property type="match status" value="2"/>
</dbReference>
<feature type="region of interest" description="Disordered" evidence="2">
    <location>
        <begin position="693"/>
        <end position="744"/>
    </location>
</feature>
<organism evidence="9 10">
    <name type="scientific">Plasmodium falciparum MaliPS096_E11</name>
    <dbReference type="NCBI Taxonomy" id="1036727"/>
    <lineage>
        <taxon>Eukaryota</taxon>
        <taxon>Sar</taxon>
        <taxon>Alveolata</taxon>
        <taxon>Apicomplexa</taxon>
        <taxon>Aconoidasida</taxon>
        <taxon>Haemosporida</taxon>
        <taxon>Plasmodiidae</taxon>
        <taxon>Plasmodium</taxon>
        <taxon>Plasmodium (Laverania)</taxon>
    </lineage>
</organism>
<keyword evidence="3" id="KW-1133">Transmembrane helix</keyword>
<dbReference type="InterPro" id="IPR042202">
    <property type="entry name" value="Duffy-ag-bd_sf"/>
</dbReference>
<dbReference type="InterPro" id="IPR008602">
    <property type="entry name" value="Duffy-antigen-binding"/>
</dbReference>
<evidence type="ECO:0000256" key="2">
    <source>
        <dbReference type="SAM" id="MobiDB-lite"/>
    </source>
</evidence>
<evidence type="ECO:0000256" key="1">
    <source>
        <dbReference type="SAM" id="Coils"/>
    </source>
</evidence>
<dbReference type="Pfam" id="PF05424">
    <property type="entry name" value="Duffy_binding"/>
    <property type="match status" value="4"/>
</dbReference>
<dbReference type="Gene3D" id="1.20.1310.20">
    <property type="entry name" value="Duffy-antigen binding domain"/>
    <property type="match status" value="4"/>
</dbReference>
<evidence type="ECO:0000259" key="4">
    <source>
        <dbReference type="Pfam" id="PF03011"/>
    </source>
</evidence>
<evidence type="ECO:0000313" key="10">
    <source>
        <dbReference type="Proteomes" id="UP000030699"/>
    </source>
</evidence>
<feature type="region of interest" description="Disordered" evidence="2">
    <location>
        <begin position="1851"/>
        <end position="1888"/>
    </location>
</feature>
<dbReference type="Gene3D" id="1.20.58.1930">
    <property type="match status" value="1"/>
</dbReference>
<feature type="compositionally biased region" description="Acidic residues" evidence="2">
    <location>
        <begin position="705"/>
        <end position="721"/>
    </location>
</feature>
<dbReference type="NCBIfam" id="TIGR01477">
    <property type="entry name" value="RIFIN"/>
    <property type="match status" value="1"/>
</dbReference>
<dbReference type="Proteomes" id="UP000030699">
    <property type="component" value="Unassembled WGS sequence"/>
</dbReference>
<feature type="coiled-coil region" evidence="1">
    <location>
        <begin position="1018"/>
        <end position="1045"/>
    </location>
</feature>
<feature type="domain" description="Duffy-antigen binding" evidence="5">
    <location>
        <begin position="78"/>
        <end position="253"/>
    </location>
</feature>
<feature type="region of interest" description="Disordered" evidence="2">
    <location>
        <begin position="2013"/>
        <end position="2032"/>
    </location>
</feature>
<proteinExistence type="predicted"/>